<protein>
    <submittedName>
        <fullName evidence="1">Uncharacterized protein</fullName>
    </submittedName>
</protein>
<gene>
    <name evidence="1" type="ORF">AM1_056</name>
</gene>
<organism evidence="1 2">
    <name type="scientific">Lactococcus phage AM1</name>
    <dbReference type="NCBI Taxonomy" id="1965467"/>
    <lineage>
        <taxon>Viruses</taxon>
        <taxon>Duplodnaviria</taxon>
        <taxon>Heunggongvirae</taxon>
        <taxon>Uroviricota</taxon>
        <taxon>Caudoviricetes</taxon>
        <taxon>Audreyjarvisvirus</taxon>
        <taxon>Audreyjarvisvirus AM1</taxon>
    </lineage>
</organism>
<reference evidence="1 2" key="1">
    <citation type="journal article" date="2017" name="Viruses">
        <title>Phage Biodiversity in Artisanal Cheese Wheys Reflects the Complexity of the Fermentation Process.</title>
        <authorList>
            <person name="Mahony J."/>
            <person name="Moscarelli A."/>
            <person name="Kelleher P."/>
            <person name="Lugli G.A."/>
            <person name="Ventura M."/>
            <person name="Settanni L."/>
            <person name="van Sinderen D."/>
        </authorList>
    </citation>
    <scope>NUCLEOTIDE SEQUENCE [LARGE SCALE GENOMIC DNA]</scope>
</reference>
<sequence>MVLIKLNEAKRKTIKEINALESEILPYDVVKFISGSFNISIAEVMEAHQNGRMLVTKNKKLFASFLFEEWMSAIGISKDEDSTQDNFIKTVWYDFVFVDDHEHVLRYSESELGINDDTLLHIFYEGKGDKE</sequence>
<proteinExistence type="predicted"/>
<accession>A0A1W6JIY2</accession>
<evidence type="ECO:0000313" key="1">
    <source>
        <dbReference type="EMBL" id="ARM66183.1"/>
    </source>
</evidence>
<dbReference type="EMBL" id="KY554768">
    <property type="protein sequence ID" value="ARM66183.1"/>
    <property type="molecule type" value="Genomic_DNA"/>
</dbReference>
<name>A0A1W6JIY2_9CAUD</name>
<evidence type="ECO:0000313" key="2">
    <source>
        <dbReference type="Proteomes" id="UP000221405"/>
    </source>
</evidence>
<keyword evidence="2" id="KW-1185">Reference proteome</keyword>
<dbReference type="Proteomes" id="UP000221405">
    <property type="component" value="Segment"/>
</dbReference>